<proteinExistence type="predicted"/>
<evidence type="ECO:0000313" key="1">
    <source>
        <dbReference type="EMBL" id="MCG2626663.1"/>
    </source>
</evidence>
<protein>
    <submittedName>
        <fullName evidence="1">Uncharacterized protein</fullName>
    </submittedName>
</protein>
<gene>
    <name evidence="1" type="ORF">L6654_08510</name>
</gene>
<dbReference type="EMBL" id="JAKLTY010000004">
    <property type="protein sequence ID" value="MCG2626663.1"/>
    <property type="molecule type" value="Genomic_DNA"/>
</dbReference>
<name>A0A9X1R8V1_9BRAD</name>
<organism evidence="1 2">
    <name type="scientific">Bradyrhizobium zhengyangense</name>
    <dbReference type="NCBI Taxonomy" id="2911009"/>
    <lineage>
        <taxon>Bacteria</taxon>
        <taxon>Pseudomonadati</taxon>
        <taxon>Pseudomonadota</taxon>
        <taxon>Alphaproteobacteria</taxon>
        <taxon>Hyphomicrobiales</taxon>
        <taxon>Nitrobacteraceae</taxon>
        <taxon>Bradyrhizobium</taxon>
    </lineage>
</organism>
<sequence>MPFDKIPQLDRHVVIGSVGFLLLQQRYSRPIMPRSTHRDLPKSADLFITKEELLPGRRIVLTAAAGARLAGKQGIILAEGATPSQVKVLLDGSKRFVILHARYVNLAGSSLS</sequence>
<reference evidence="1" key="1">
    <citation type="submission" date="2022-01" db="EMBL/GenBank/DDBJ databases">
        <title>Genome sequnece data of strain Bradyrhizobium sp. nov.</title>
        <authorList>
            <person name="Zhang J."/>
        </authorList>
    </citation>
    <scope>NUCLEOTIDE SEQUENCE</scope>
    <source>
        <strain evidence="1">WYCCWR 13023</strain>
    </source>
</reference>
<dbReference type="AlphaFoldDB" id="A0A9X1R8V1"/>
<evidence type="ECO:0000313" key="2">
    <source>
        <dbReference type="Proteomes" id="UP001139054"/>
    </source>
</evidence>
<accession>A0A9X1R8V1</accession>
<comment type="caution">
    <text evidence="1">The sequence shown here is derived from an EMBL/GenBank/DDBJ whole genome shotgun (WGS) entry which is preliminary data.</text>
</comment>
<dbReference type="Proteomes" id="UP001139054">
    <property type="component" value="Unassembled WGS sequence"/>
</dbReference>
<dbReference type="RefSeq" id="WP_237890114.1">
    <property type="nucleotide sequence ID" value="NZ_JAKLTY010000004.1"/>
</dbReference>